<dbReference type="OrthoDB" id="2410195at2759"/>
<gene>
    <name evidence="7 9" type="ORF">BDZ99DRAFT_432531</name>
</gene>
<dbReference type="Gene3D" id="1.10.10.10">
    <property type="entry name" value="Winged helix-like DNA-binding domain superfamily/Winged helix DNA-binding domain"/>
    <property type="match status" value="1"/>
</dbReference>
<dbReference type="RefSeq" id="XP_033582752.1">
    <property type="nucleotide sequence ID" value="XM_033717342.1"/>
</dbReference>
<proteinExistence type="predicted"/>
<protein>
    <submittedName>
        <fullName evidence="7 9">O-methyltransferase</fullName>
    </submittedName>
</protein>
<sequence>MSCLSFFHSSKAKKMEKLAAEVKTIAGTADDVERRKILDSLRELQYSVESPHDTLNRTIYSNLRLAIARVAMDLKLFEALVESAPIPLTVSQLAKQTGASPVLLGRLLRFLAAFSMVKEVGANTFTANHITKSMSEEGFQAGAHHYFDNLNKAFQAAPDFLASRKYQDITDPKDTPFQVAYKTDLTVFAWAQGNPSALSYFGKYLAYDRTGRKIWLDVYPLAQECAKQPITEKDVLLVDVGGGIGDQVIALKTRHPTIPGRVILQDIPETLAGAIPHDGVELMAHDFFKPQPIKGAKYYYLRNILHDWPDAASVTILSHLTAAMSSSSILLIDEMVLPDAGVPWQAVQLDMTMMCCLGAMERTREQWRILLEGCGLRILGVWTYGAVGESVVACELK</sequence>
<dbReference type="SUPFAM" id="SSF53335">
    <property type="entry name" value="S-adenosyl-L-methionine-dependent methyltransferases"/>
    <property type="match status" value="1"/>
</dbReference>
<evidence type="ECO:0000256" key="3">
    <source>
        <dbReference type="ARBA" id="ARBA00022691"/>
    </source>
</evidence>
<reference evidence="7 9" key="1">
    <citation type="journal article" date="2020" name="Stud. Mycol.">
        <title>101 Dothideomycetes genomes: a test case for predicting lifestyles and emergence of pathogens.</title>
        <authorList>
            <person name="Haridas S."/>
            <person name="Albert R."/>
            <person name="Binder M."/>
            <person name="Bloem J."/>
            <person name="Labutti K."/>
            <person name="Salamov A."/>
            <person name="Andreopoulos B."/>
            <person name="Baker S."/>
            <person name="Barry K."/>
            <person name="Bills G."/>
            <person name="Bluhm B."/>
            <person name="Cannon C."/>
            <person name="Castanera R."/>
            <person name="Culley D."/>
            <person name="Daum C."/>
            <person name="Ezra D."/>
            <person name="Gonzalez J."/>
            <person name="Henrissat B."/>
            <person name="Kuo A."/>
            <person name="Liang C."/>
            <person name="Lipzen A."/>
            <person name="Lutzoni F."/>
            <person name="Magnuson J."/>
            <person name="Mondo S."/>
            <person name="Nolan M."/>
            <person name="Ohm R."/>
            <person name="Pangilinan J."/>
            <person name="Park H.-J."/>
            <person name="Ramirez L."/>
            <person name="Alfaro M."/>
            <person name="Sun H."/>
            <person name="Tritt A."/>
            <person name="Yoshinaga Y."/>
            <person name="Zwiers L.-H."/>
            <person name="Turgeon B."/>
            <person name="Goodwin S."/>
            <person name="Spatafora J."/>
            <person name="Crous P."/>
            <person name="Grigoriev I."/>
        </authorList>
    </citation>
    <scope>NUCLEOTIDE SEQUENCE</scope>
    <source>
        <strain evidence="7 9">CBS 304.34</strain>
    </source>
</reference>
<evidence type="ECO:0000313" key="9">
    <source>
        <dbReference type="RefSeq" id="XP_033582752.1"/>
    </source>
</evidence>
<evidence type="ECO:0000313" key="8">
    <source>
        <dbReference type="Proteomes" id="UP000504636"/>
    </source>
</evidence>
<reference evidence="9" key="3">
    <citation type="submission" date="2025-04" db="UniProtKB">
        <authorList>
            <consortium name="RefSeq"/>
        </authorList>
    </citation>
    <scope>IDENTIFICATION</scope>
    <source>
        <strain evidence="9">CBS 304.34</strain>
    </source>
</reference>
<dbReference type="Proteomes" id="UP000504636">
    <property type="component" value="Unplaced"/>
</dbReference>
<evidence type="ECO:0000256" key="1">
    <source>
        <dbReference type="ARBA" id="ARBA00022603"/>
    </source>
</evidence>
<dbReference type="PANTHER" id="PTHR43712:SF1">
    <property type="entry name" value="HYPOTHETICAL O-METHYLTRANSFERASE (EUROFUNG)-RELATED"/>
    <property type="match status" value="1"/>
</dbReference>
<evidence type="ECO:0000259" key="5">
    <source>
        <dbReference type="Pfam" id="PF00891"/>
    </source>
</evidence>
<keyword evidence="1 7" id="KW-0489">Methyltransferase</keyword>
<reference evidence="9" key="2">
    <citation type="submission" date="2020-04" db="EMBL/GenBank/DDBJ databases">
        <authorList>
            <consortium name="NCBI Genome Project"/>
        </authorList>
    </citation>
    <scope>NUCLEOTIDE SEQUENCE</scope>
    <source>
        <strain evidence="9">CBS 304.34</strain>
    </source>
</reference>
<dbReference type="InterPro" id="IPR036388">
    <property type="entry name" value="WH-like_DNA-bd_sf"/>
</dbReference>
<dbReference type="InterPro" id="IPR001077">
    <property type="entry name" value="COMT_C"/>
</dbReference>
<feature type="domain" description="O-methyltransferase C-terminal" evidence="5">
    <location>
        <begin position="236"/>
        <end position="376"/>
    </location>
</feature>
<dbReference type="Pfam" id="PF08100">
    <property type="entry name" value="Dimerisation"/>
    <property type="match status" value="1"/>
</dbReference>
<dbReference type="AlphaFoldDB" id="A0A6A6Z4P0"/>
<dbReference type="GO" id="GO:0046983">
    <property type="term" value="F:protein dimerization activity"/>
    <property type="evidence" value="ECO:0007669"/>
    <property type="project" value="InterPro"/>
</dbReference>
<keyword evidence="8" id="KW-1185">Reference proteome</keyword>
<dbReference type="EMBL" id="MU003693">
    <property type="protein sequence ID" value="KAF2815788.1"/>
    <property type="molecule type" value="Genomic_DNA"/>
</dbReference>
<evidence type="ECO:0000256" key="2">
    <source>
        <dbReference type="ARBA" id="ARBA00022679"/>
    </source>
</evidence>
<dbReference type="PIRSF" id="PIRSF005739">
    <property type="entry name" value="O-mtase"/>
    <property type="match status" value="1"/>
</dbReference>
<dbReference type="InterPro" id="IPR016461">
    <property type="entry name" value="COMT-like"/>
</dbReference>
<name>A0A6A6Z4P0_9PEZI</name>
<dbReference type="PANTHER" id="PTHR43712">
    <property type="entry name" value="PUTATIVE (AFU_ORTHOLOGUE AFUA_4G14580)-RELATED"/>
    <property type="match status" value="1"/>
</dbReference>
<dbReference type="GO" id="GO:0008171">
    <property type="term" value="F:O-methyltransferase activity"/>
    <property type="evidence" value="ECO:0007669"/>
    <property type="project" value="InterPro"/>
</dbReference>
<dbReference type="Gene3D" id="3.40.50.150">
    <property type="entry name" value="Vaccinia Virus protein VP39"/>
    <property type="match status" value="1"/>
</dbReference>
<dbReference type="GO" id="GO:0032259">
    <property type="term" value="P:methylation"/>
    <property type="evidence" value="ECO:0007669"/>
    <property type="project" value="UniProtKB-KW"/>
</dbReference>
<dbReference type="SUPFAM" id="SSF46785">
    <property type="entry name" value="Winged helix' DNA-binding domain"/>
    <property type="match status" value="1"/>
</dbReference>
<dbReference type="Pfam" id="PF00891">
    <property type="entry name" value="Methyltransf_2"/>
    <property type="match status" value="1"/>
</dbReference>
<feature type="active site" description="Proton acceptor" evidence="4">
    <location>
        <position position="306"/>
    </location>
</feature>
<evidence type="ECO:0000313" key="7">
    <source>
        <dbReference type="EMBL" id="KAF2815788.1"/>
    </source>
</evidence>
<dbReference type="InterPro" id="IPR029063">
    <property type="entry name" value="SAM-dependent_MTases_sf"/>
</dbReference>
<evidence type="ECO:0000256" key="4">
    <source>
        <dbReference type="PIRSR" id="PIRSR005739-1"/>
    </source>
</evidence>
<evidence type="ECO:0000259" key="6">
    <source>
        <dbReference type="Pfam" id="PF08100"/>
    </source>
</evidence>
<dbReference type="InterPro" id="IPR036390">
    <property type="entry name" value="WH_DNA-bd_sf"/>
</dbReference>
<dbReference type="GeneID" id="54458235"/>
<feature type="domain" description="O-methyltransferase dimerisation" evidence="6">
    <location>
        <begin position="69"/>
        <end position="119"/>
    </location>
</feature>
<accession>A0A6A6Z4P0</accession>
<keyword evidence="2 7" id="KW-0808">Transferase</keyword>
<keyword evidence="3" id="KW-0949">S-adenosyl-L-methionine</keyword>
<dbReference type="PROSITE" id="PS51683">
    <property type="entry name" value="SAM_OMT_II"/>
    <property type="match status" value="1"/>
</dbReference>
<dbReference type="InterPro" id="IPR012967">
    <property type="entry name" value="COMT_dimerisation"/>
</dbReference>
<organism evidence="7">
    <name type="scientific">Mytilinidion resinicola</name>
    <dbReference type="NCBI Taxonomy" id="574789"/>
    <lineage>
        <taxon>Eukaryota</taxon>
        <taxon>Fungi</taxon>
        <taxon>Dikarya</taxon>
        <taxon>Ascomycota</taxon>
        <taxon>Pezizomycotina</taxon>
        <taxon>Dothideomycetes</taxon>
        <taxon>Pleosporomycetidae</taxon>
        <taxon>Mytilinidiales</taxon>
        <taxon>Mytilinidiaceae</taxon>
        <taxon>Mytilinidion</taxon>
    </lineage>
</organism>